<comment type="subcellular location">
    <subcellularLocation>
        <location evidence="1">Cell membrane</location>
        <topology evidence="1">Peripheral membrane protein</topology>
    </subcellularLocation>
    <subcellularLocation>
        <location evidence="2">Cytoplasm</location>
    </subcellularLocation>
</comment>
<feature type="domain" description="TIR" evidence="13">
    <location>
        <begin position="8"/>
        <end position="145"/>
    </location>
</feature>
<dbReference type="InterPro" id="IPR017893">
    <property type="entry name" value="DBB_domain"/>
</dbReference>
<gene>
    <name evidence="15" type="ORF">mPipKuh1_013533</name>
</gene>
<keyword evidence="3" id="KW-1003">Cell membrane</keyword>
<dbReference type="InterPro" id="IPR000157">
    <property type="entry name" value="TIR_dom"/>
</dbReference>
<dbReference type="Pfam" id="PF14545">
    <property type="entry name" value="DBB"/>
    <property type="match status" value="1"/>
</dbReference>
<dbReference type="PANTHER" id="PTHR16267">
    <property type="entry name" value="BANK1/PIK3AP1 FAMILY MEMBER"/>
    <property type="match status" value="1"/>
</dbReference>
<keyword evidence="5" id="KW-0597">Phosphoprotein</keyword>
<proteinExistence type="predicted"/>
<evidence type="ECO:0000256" key="12">
    <source>
        <dbReference type="SAM" id="MobiDB-lite"/>
    </source>
</evidence>
<dbReference type="GO" id="GO:0036312">
    <property type="term" value="F:phosphatidylinositol 3-kinase regulatory subunit binding"/>
    <property type="evidence" value="ECO:0007669"/>
    <property type="project" value="TreeGrafter"/>
</dbReference>
<protein>
    <recommendedName>
        <fullName evidence="9">Phosphoinositide 3-kinase adapter protein 1</fullName>
    </recommendedName>
    <alternativeName>
        <fullName evidence="10">B-cell adapter for phosphoinositide 3-kinase</fullName>
    </alternativeName>
    <alternativeName>
        <fullName evidence="11">B-cell phosphoinositide 3-kinase adapter protein 1</fullName>
    </alternativeName>
</protein>
<dbReference type="SMART" id="SM01282">
    <property type="entry name" value="DBB"/>
    <property type="match status" value="1"/>
</dbReference>
<evidence type="ECO:0000256" key="11">
    <source>
        <dbReference type="ARBA" id="ARBA00079489"/>
    </source>
</evidence>
<keyword evidence="15" id="KW-0418">Kinase</keyword>
<dbReference type="PROSITE" id="PS50104">
    <property type="entry name" value="TIR"/>
    <property type="match status" value="1"/>
</dbReference>
<reference evidence="15 16" key="1">
    <citation type="journal article" date="2020" name="Nature">
        <title>Six reference-quality genomes reveal evolution of bat adaptations.</title>
        <authorList>
            <person name="Jebb D."/>
            <person name="Huang Z."/>
            <person name="Pippel M."/>
            <person name="Hughes G.M."/>
            <person name="Lavrichenko K."/>
            <person name="Devanna P."/>
            <person name="Winkler S."/>
            <person name="Jermiin L.S."/>
            <person name="Skirmuntt E.C."/>
            <person name="Katzourakis A."/>
            <person name="Burkitt-Gray L."/>
            <person name="Ray D.A."/>
            <person name="Sullivan K.A.M."/>
            <person name="Roscito J.G."/>
            <person name="Kirilenko B.M."/>
            <person name="Davalos L.M."/>
            <person name="Corthals A.P."/>
            <person name="Power M.L."/>
            <person name="Jones G."/>
            <person name="Ransome R.D."/>
            <person name="Dechmann D.K.N."/>
            <person name="Locatelli A.G."/>
            <person name="Puechmaille S.J."/>
            <person name="Fedrigo O."/>
            <person name="Jarvis E.D."/>
            <person name="Hiller M."/>
            <person name="Vernes S.C."/>
            <person name="Myers E.W."/>
            <person name="Teeling E.C."/>
        </authorList>
    </citation>
    <scope>NUCLEOTIDE SEQUENCE [LARGE SCALE GENOMIC DNA]</scope>
    <source>
        <strain evidence="15">MPipKuh1</strain>
        <tissue evidence="15">Flight muscle</tissue>
    </source>
</reference>
<dbReference type="GO" id="GO:0007165">
    <property type="term" value="P:signal transduction"/>
    <property type="evidence" value="ECO:0007669"/>
    <property type="project" value="InterPro"/>
</dbReference>
<dbReference type="GO" id="GO:0005886">
    <property type="term" value="C:plasma membrane"/>
    <property type="evidence" value="ECO:0007669"/>
    <property type="project" value="UniProtKB-SubCell"/>
</dbReference>
<dbReference type="AlphaFoldDB" id="A0A7J7VC72"/>
<evidence type="ECO:0000256" key="5">
    <source>
        <dbReference type="ARBA" id="ARBA00022553"/>
    </source>
</evidence>
<dbReference type="EMBL" id="JACAGB010000015">
    <property type="protein sequence ID" value="KAF6322712.1"/>
    <property type="molecule type" value="Genomic_DNA"/>
</dbReference>
<sequence>MAASGVFGRCDILLVYSPDAEEWCQYLQDLFLSSRQIRGQKTLTYRLGPNTFFSAEDLTFFLSTRCIVVLLSAELVQHFGRPAQLPLLQRAFHPPQRMVRLLCGVQNCKEFLDFFPEWAHWQELTCDDEPETYLAAVKRAISEDSGCDSVTDTETEDEKALPYSKQQSLPLDTSPGNLMVVQPDRIRCGAETTVYVIVRCKLDERVTTEAEFSPEDAPSIRVEGKLENEYTVSVKAPALSSGNVSLKIYSGDLVVCEAIISYYTDMEEIGNLLSNAANPVEFMCQAFKIVPYNTETLDKLLTESLKNNIPASGLHLFGINQLEEEDMMTSKPTVKPQEATRG</sequence>
<evidence type="ECO:0000256" key="6">
    <source>
        <dbReference type="ARBA" id="ARBA00023136"/>
    </source>
</evidence>
<evidence type="ECO:0000256" key="9">
    <source>
        <dbReference type="ARBA" id="ARBA00073263"/>
    </source>
</evidence>
<dbReference type="InterPro" id="IPR035897">
    <property type="entry name" value="Toll_tir_struct_dom_sf"/>
</dbReference>
<evidence type="ECO:0000313" key="15">
    <source>
        <dbReference type="EMBL" id="KAF6322712.1"/>
    </source>
</evidence>
<dbReference type="PANTHER" id="PTHR16267:SF12">
    <property type="entry name" value="PHOSPHOINOSITIDE 3-KINASE ADAPTER PROTEIN 1"/>
    <property type="match status" value="1"/>
</dbReference>
<dbReference type="Gene3D" id="3.40.50.10140">
    <property type="entry name" value="Toll/interleukin-1 receptor homology (TIR) domain"/>
    <property type="match status" value="1"/>
</dbReference>
<dbReference type="InterPro" id="IPR041340">
    <property type="entry name" value="PIK3AP1_TIR"/>
</dbReference>
<evidence type="ECO:0000256" key="2">
    <source>
        <dbReference type="ARBA" id="ARBA00004496"/>
    </source>
</evidence>
<dbReference type="GO" id="GO:0005829">
    <property type="term" value="C:cytosol"/>
    <property type="evidence" value="ECO:0007669"/>
    <property type="project" value="TreeGrafter"/>
</dbReference>
<accession>A0A7J7VC72</accession>
<evidence type="ECO:0000256" key="1">
    <source>
        <dbReference type="ARBA" id="ARBA00004202"/>
    </source>
</evidence>
<evidence type="ECO:0000256" key="4">
    <source>
        <dbReference type="ARBA" id="ARBA00022490"/>
    </source>
</evidence>
<evidence type="ECO:0000256" key="10">
    <source>
        <dbReference type="ARBA" id="ARBA00078663"/>
    </source>
</evidence>
<keyword evidence="15" id="KW-0808">Transferase</keyword>
<dbReference type="FunFam" id="3.40.50.10140:FF:000010">
    <property type="entry name" value="phosphoinositide 3-kinase adapter protein 1"/>
    <property type="match status" value="1"/>
</dbReference>
<dbReference type="PROSITE" id="PS51376">
    <property type="entry name" value="DBB"/>
    <property type="match status" value="1"/>
</dbReference>
<organism evidence="15 16">
    <name type="scientific">Pipistrellus kuhlii</name>
    <name type="common">Kuhl's pipistrelle</name>
    <dbReference type="NCBI Taxonomy" id="59472"/>
    <lineage>
        <taxon>Eukaryota</taxon>
        <taxon>Metazoa</taxon>
        <taxon>Chordata</taxon>
        <taxon>Craniata</taxon>
        <taxon>Vertebrata</taxon>
        <taxon>Euteleostomi</taxon>
        <taxon>Mammalia</taxon>
        <taxon>Eutheria</taxon>
        <taxon>Laurasiatheria</taxon>
        <taxon>Chiroptera</taxon>
        <taxon>Yangochiroptera</taxon>
        <taxon>Vespertilionidae</taxon>
        <taxon>Pipistrellus</taxon>
    </lineage>
</organism>
<name>A0A7J7VC72_PIPKU</name>
<feature type="region of interest" description="Disordered" evidence="12">
    <location>
        <begin position="146"/>
        <end position="165"/>
    </location>
</feature>
<feature type="domain" description="DBB" evidence="14">
    <location>
        <begin position="181"/>
        <end position="317"/>
    </location>
</feature>
<keyword evidence="6" id="KW-0472">Membrane</keyword>
<evidence type="ECO:0000313" key="16">
    <source>
        <dbReference type="Proteomes" id="UP000558488"/>
    </source>
</evidence>
<dbReference type="Proteomes" id="UP000558488">
    <property type="component" value="Unassembled WGS sequence"/>
</dbReference>
<evidence type="ECO:0000259" key="14">
    <source>
        <dbReference type="PROSITE" id="PS51376"/>
    </source>
</evidence>
<evidence type="ECO:0000256" key="3">
    <source>
        <dbReference type="ARBA" id="ARBA00022475"/>
    </source>
</evidence>
<keyword evidence="16" id="KW-1185">Reference proteome</keyword>
<dbReference type="GO" id="GO:0005102">
    <property type="term" value="F:signaling receptor binding"/>
    <property type="evidence" value="ECO:0007669"/>
    <property type="project" value="TreeGrafter"/>
</dbReference>
<evidence type="ECO:0000256" key="8">
    <source>
        <dbReference type="ARBA" id="ARBA00065148"/>
    </source>
</evidence>
<evidence type="ECO:0000259" key="13">
    <source>
        <dbReference type="PROSITE" id="PS50104"/>
    </source>
</evidence>
<dbReference type="Pfam" id="PF18567">
    <property type="entry name" value="TIR_3"/>
    <property type="match status" value="1"/>
</dbReference>
<comment type="subunit">
    <text evidence="8">Homooligomer. Interacts (phosphorylated on tyrosine residues within YXXM motifs) with PIK3R1 (via SH2 domain); required for BCR- and TLR-mediated activation of phosphoinositide 3-kinase. Interacts (via polyproline C-terminal region) with ABI1 (via SH3 domain); the interaction promotes phosphorylation of PIK3AP1 by ABL1. May interact with MYD88 and TIRAP.</text>
</comment>
<comment type="function">
    <text evidence="7">Signaling adapter that contributes to B-cell development by linking B-cell receptor (BCR) signaling to the phosphoinositide 3-kinase (PI3K)-Akt signaling pathway. Has a complementary role to the BCR coreceptor CD19, coupling BCR and PI3K activation by providing a docking site for the PI3K subunit PIK3R1. Alternatively, links Toll-like receptor (TLR) signaling to PI3K activation, a process preventing excessive inflammatory cytokine production. Also involved in the activation of PI3K in natural killer cells. May be involved in the survival of mature B-cells via activation of REL.</text>
</comment>
<dbReference type="GO" id="GO:0016301">
    <property type="term" value="F:kinase activity"/>
    <property type="evidence" value="ECO:0007669"/>
    <property type="project" value="UniProtKB-KW"/>
</dbReference>
<dbReference type="InterPro" id="IPR052446">
    <property type="entry name" value="B-cell_PI3K-Signaling_Adptrs"/>
</dbReference>
<comment type="caution">
    <text evidence="15">The sequence shown here is derived from an EMBL/GenBank/DDBJ whole genome shotgun (WGS) entry which is preliminary data.</text>
</comment>
<evidence type="ECO:0000256" key="7">
    <source>
        <dbReference type="ARBA" id="ARBA00054714"/>
    </source>
</evidence>
<keyword evidence="4" id="KW-0963">Cytoplasm</keyword>